<gene>
    <name evidence="2" type="ORF">Homavirus43_3</name>
</gene>
<sequence>MFNTFRLLSNTSIKHSLKQLQQLSQQRGIADGVAACHRLMQNKSAVNHIPDMSKKSSLLFLTAGVISAGYMGTTIYYDKE</sequence>
<keyword evidence="1" id="KW-1133">Transmembrane helix</keyword>
<keyword evidence="1" id="KW-0472">Membrane</keyword>
<keyword evidence="1" id="KW-0812">Transmembrane</keyword>
<evidence type="ECO:0000313" key="2">
    <source>
        <dbReference type="EMBL" id="AYV82391.1"/>
    </source>
</evidence>
<name>A0A3G5A8B6_9VIRU</name>
<dbReference type="EMBL" id="MK072374">
    <property type="protein sequence ID" value="AYV82391.1"/>
    <property type="molecule type" value="Genomic_DNA"/>
</dbReference>
<proteinExistence type="predicted"/>
<evidence type="ECO:0000256" key="1">
    <source>
        <dbReference type="SAM" id="Phobius"/>
    </source>
</evidence>
<reference evidence="2" key="1">
    <citation type="submission" date="2018-10" db="EMBL/GenBank/DDBJ databases">
        <title>Hidden diversity of soil giant viruses.</title>
        <authorList>
            <person name="Schulz F."/>
            <person name="Alteio L."/>
            <person name="Goudeau D."/>
            <person name="Ryan E.M."/>
            <person name="Malmstrom R.R."/>
            <person name="Blanchard J."/>
            <person name="Woyke T."/>
        </authorList>
    </citation>
    <scope>NUCLEOTIDE SEQUENCE</scope>
    <source>
        <strain evidence="2">HOV1</strain>
    </source>
</reference>
<protein>
    <submittedName>
        <fullName evidence="2">Uncharacterized protein</fullName>
    </submittedName>
</protein>
<accession>A0A3G5A8B6</accession>
<feature type="transmembrane region" description="Helical" evidence="1">
    <location>
        <begin position="58"/>
        <end position="77"/>
    </location>
</feature>
<organism evidence="2">
    <name type="scientific">Homavirus sp</name>
    <dbReference type="NCBI Taxonomy" id="2487769"/>
    <lineage>
        <taxon>Viruses</taxon>
        <taxon>Varidnaviria</taxon>
        <taxon>Bamfordvirae</taxon>
        <taxon>Nucleocytoviricota</taxon>
        <taxon>Megaviricetes</taxon>
        <taxon>Imitervirales</taxon>
        <taxon>Mimiviridae</taxon>
        <taxon>Klosneuvirinae</taxon>
    </lineage>
</organism>